<gene>
    <name evidence="2" type="ORF">FIBSPDRAFT_865170</name>
</gene>
<protein>
    <submittedName>
        <fullName evidence="2">Uncharacterized protein</fullName>
    </submittedName>
</protein>
<dbReference type="Proteomes" id="UP000076532">
    <property type="component" value="Unassembled WGS sequence"/>
</dbReference>
<proteinExistence type="predicted"/>
<name>A0A166FYM3_9AGAM</name>
<dbReference type="OrthoDB" id="3217075at2759"/>
<organism evidence="2 3">
    <name type="scientific">Athelia psychrophila</name>
    <dbReference type="NCBI Taxonomy" id="1759441"/>
    <lineage>
        <taxon>Eukaryota</taxon>
        <taxon>Fungi</taxon>
        <taxon>Dikarya</taxon>
        <taxon>Basidiomycota</taxon>
        <taxon>Agaricomycotina</taxon>
        <taxon>Agaricomycetes</taxon>
        <taxon>Agaricomycetidae</taxon>
        <taxon>Atheliales</taxon>
        <taxon>Atheliaceae</taxon>
        <taxon>Athelia</taxon>
    </lineage>
</organism>
<evidence type="ECO:0000256" key="1">
    <source>
        <dbReference type="SAM" id="MobiDB-lite"/>
    </source>
</evidence>
<dbReference type="EMBL" id="KV417584">
    <property type="protein sequence ID" value="KZP17303.1"/>
    <property type="molecule type" value="Genomic_DNA"/>
</dbReference>
<evidence type="ECO:0000313" key="3">
    <source>
        <dbReference type="Proteomes" id="UP000076532"/>
    </source>
</evidence>
<sequence>MELIPANSPHRQSAHAGTLAVQQPRAFNSTLNMCDSLISFYHQERMWVYRTRASLELVLEAAPTDSSDTSVSHTAEPEAAPESKGSGSAMVLRSRRASGVKQEPVDPPNLSSTLWMRRKKSFKLKLEGISTRATKRRRQSPRGRDASCDQEEPPTPSVQILELFENMMQSRMESCERLSKMVKEAHAAHPNLEGVEI</sequence>
<reference evidence="2 3" key="1">
    <citation type="journal article" date="2016" name="Mol. Biol. Evol.">
        <title>Comparative Genomics of Early-Diverging Mushroom-Forming Fungi Provides Insights into the Origins of Lignocellulose Decay Capabilities.</title>
        <authorList>
            <person name="Nagy L.G."/>
            <person name="Riley R."/>
            <person name="Tritt A."/>
            <person name="Adam C."/>
            <person name="Daum C."/>
            <person name="Floudas D."/>
            <person name="Sun H."/>
            <person name="Yadav J.S."/>
            <person name="Pangilinan J."/>
            <person name="Larsson K.H."/>
            <person name="Matsuura K."/>
            <person name="Barry K."/>
            <person name="Labutti K."/>
            <person name="Kuo R."/>
            <person name="Ohm R.A."/>
            <person name="Bhattacharya S.S."/>
            <person name="Shirouzu T."/>
            <person name="Yoshinaga Y."/>
            <person name="Martin F.M."/>
            <person name="Grigoriev I.V."/>
            <person name="Hibbett D.S."/>
        </authorList>
    </citation>
    <scope>NUCLEOTIDE SEQUENCE [LARGE SCALE GENOMIC DNA]</scope>
    <source>
        <strain evidence="2 3">CBS 109695</strain>
    </source>
</reference>
<accession>A0A166FYM3</accession>
<keyword evidence="3" id="KW-1185">Reference proteome</keyword>
<dbReference type="AlphaFoldDB" id="A0A166FYM3"/>
<feature type="region of interest" description="Disordered" evidence="1">
    <location>
        <begin position="127"/>
        <end position="157"/>
    </location>
</feature>
<evidence type="ECO:0000313" key="2">
    <source>
        <dbReference type="EMBL" id="KZP17303.1"/>
    </source>
</evidence>
<feature type="region of interest" description="Disordered" evidence="1">
    <location>
        <begin position="62"/>
        <end position="111"/>
    </location>
</feature>
<feature type="compositionally biased region" description="Polar residues" evidence="1">
    <location>
        <begin position="64"/>
        <end position="73"/>
    </location>
</feature>